<proteinExistence type="inferred from homology"/>
<dbReference type="InterPro" id="IPR023996">
    <property type="entry name" value="TonB-dep_OMP_SusC/RagA"/>
</dbReference>
<keyword evidence="6 7" id="KW-0998">Cell outer membrane</keyword>
<keyword evidence="2 7" id="KW-0813">Transport</keyword>
<name>W7YHZ8_9BACT</name>
<dbReference type="InterPro" id="IPR036942">
    <property type="entry name" value="Beta-barrel_TonB_sf"/>
</dbReference>
<comment type="similarity">
    <text evidence="7">Belongs to the TonB-dependent receptor family.</text>
</comment>
<dbReference type="Pfam" id="PF07715">
    <property type="entry name" value="Plug"/>
    <property type="match status" value="1"/>
</dbReference>
<keyword evidence="10" id="KW-1185">Reference proteome</keyword>
<keyword evidence="5 7" id="KW-0472">Membrane</keyword>
<dbReference type="STRING" id="869213.GCA_000517085_00837"/>
<evidence type="ECO:0000256" key="3">
    <source>
        <dbReference type="ARBA" id="ARBA00022452"/>
    </source>
</evidence>
<dbReference type="Gene3D" id="2.170.130.10">
    <property type="entry name" value="TonB-dependent receptor, plug domain"/>
    <property type="match status" value="1"/>
</dbReference>
<organism evidence="9 10">
    <name type="scientific">Saccharicrinis fermentans DSM 9555 = JCM 21142</name>
    <dbReference type="NCBI Taxonomy" id="869213"/>
    <lineage>
        <taxon>Bacteria</taxon>
        <taxon>Pseudomonadati</taxon>
        <taxon>Bacteroidota</taxon>
        <taxon>Bacteroidia</taxon>
        <taxon>Marinilabiliales</taxon>
        <taxon>Marinilabiliaceae</taxon>
        <taxon>Saccharicrinis</taxon>
    </lineage>
</organism>
<evidence type="ECO:0000256" key="6">
    <source>
        <dbReference type="ARBA" id="ARBA00023237"/>
    </source>
</evidence>
<evidence type="ECO:0000313" key="9">
    <source>
        <dbReference type="EMBL" id="GAF02184.1"/>
    </source>
</evidence>
<dbReference type="SUPFAM" id="SSF49464">
    <property type="entry name" value="Carboxypeptidase regulatory domain-like"/>
    <property type="match status" value="1"/>
</dbReference>
<keyword evidence="3 7" id="KW-1134">Transmembrane beta strand</keyword>
<dbReference type="NCBIfam" id="TIGR04057">
    <property type="entry name" value="SusC_RagA_signa"/>
    <property type="match status" value="1"/>
</dbReference>
<dbReference type="InterPro" id="IPR023997">
    <property type="entry name" value="TonB-dep_OMP_SusC/RagA_CS"/>
</dbReference>
<dbReference type="Proteomes" id="UP000019402">
    <property type="component" value="Unassembled WGS sequence"/>
</dbReference>
<comment type="caution">
    <text evidence="9">The sequence shown here is derived from an EMBL/GenBank/DDBJ whole genome shotgun (WGS) entry which is preliminary data.</text>
</comment>
<dbReference type="NCBIfam" id="TIGR04056">
    <property type="entry name" value="OMP_RagA_SusC"/>
    <property type="match status" value="1"/>
</dbReference>
<dbReference type="eggNOG" id="COG1629">
    <property type="taxonomic scope" value="Bacteria"/>
</dbReference>
<dbReference type="GO" id="GO:0009279">
    <property type="term" value="C:cell outer membrane"/>
    <property type="evidence" value="ECO:0007669"/>
    <property type="project" value="UniProtKB-SubCell"/>
</dbReference>
<accession>W7YHZ8</accession>
<evidence type="ECO:0000256" key="2">
    <source>
        <dbReference type="ARBA" id="ARBA00022448"/>
    </source>
</evidence>
<feature type="domain" description="TonB-dependent receptor plug" evidence="8">
    <location>
        <begin position="118"/>
        <end position="225"/>
    </location>
</feature>
<keyword evidence="4 7" id="KW-0812">Transmembrane</keyword>
<evidence type="ECO:0000259" key="8">
    <source>
        <dbReference type="Pfam" id="PF07715"/>
    </source>
</evidence>
<dbReference type="EMBL" id="BAMD01000006">
    <property type="protein sequence ID" value="GAF02184.1"/>
    <property type="molecule type" value="Genomic_DNA"/>
</dbReference>
<evidence type="ECO:0000313" key="10">
    <source>
        <dbReference type="Proteomes" id="UP000019402"/>
    </source>
</evidence>
<dbReference type="Gene3D" id="2.60.40.1120">
    <property type="entry name" value="Carboxypeptidase-like, regulatory domain"/>
    <property type="match status" value="1"/>
</dbReference>
<dbReference type="Pfam" id="PF13715">
    <property type="entry name" value="CarbopepD_reg_2"/>
    <property type="match status" value="1"/>
</dbReference>
<evidence type="ECO:0000256" key="7">
    <source>
        <dbReference type="PROSITE-ProRule" id="PRU01360"/>
    </source>
</evidence>
<dbReference type="Gene3D" id="2.40.170.20">
    <property type="entry name" value="TonB-dependent receptor, beta-barrel domain"/>
    <property type="match status" value="1"/>
</dbReference>
<dbReference type="InterPro" id="IPR037066">
    <property type="entry name" value="Plug_dom_sf"/>
</dbReference>
<keyword evidence="9" id="KW-0675">Receptor</keyword>
<dbReference type="AlphaFoldDB" id="W7YHZ8"/>
<gene>
    <name evidence="9" type="ORF">JCM21142_3812</name>
</gene>
<dbReference type="PROSITE" id="PS52016">
    <property type="entry name" value="TONB_DEPENDENT_REC_3"/>
    <property type="match status" value="1"/>
</dbReference>
<evidence type="ECO:0000256" key="4">
    <source>
        <dbReference type="ARBA" id="ARBA00022692"/>
    </source>
</evidence>
<dbReference type="InterPro" id="IPR008969">
    <property type="entry name" value="CarboxyPept-like_regulatory"/>
</dbReference>
<protein>
    <submittedName>
        <fullName evidence="9">Outer membrane cobalamin receptor protein</fullName>
    </submittedName>
</protein>
<dbReference type="InterPro" id="IPR039426">
    <property type="entry name" value="TonB-dep_rcpt-like"/>
</dbReference>
<evidence type="ECO:0000256" key="5">
    <source>
        <dbReference type="ARBA" id="ARBA00023136"/>
    </source>
</evidence>
<dbReference type="InterPro" id="IPR012910">
    <property type="entry name" value="Plug_dom"/>
</dbReference>
<dbReference type="RefSeq" id="WP_235207992.1">
    <property type="nucleotide sequence ID" value="NZ_BAMD01000006.1"/>
</dbReference>
<evidence type="ECO:0000256" key="1">
    <source>
        <dbReference type="ARBA" id="ARBA00004571"/>
    </source>
</evidence>
<reference evidence="9 10" key="1">
    <citation type="journal article" date="2014" name="Genome Announc.">
        <title>Draft Genome Sequence of Cytophaga fermentans JCM 21142T, a Facultative Anaerobe Isolated from Marine Mud.</title>
        <authorList>
            <person name="Starns D."/>
            <person name="Oshima K."/>
            <person name="Suda W."/>
            <person name="Iino T."/>
            <person name="Yuki M."/>
            <person name="Inoue J."/>
            <person name="Kitamura K."/>
            <person name="Iida T."/>
            <person name="Darby A."/>
            <person name="Hattori M."/>
            <person name="Ohkuma M."/>
        </authorList>
    </citation>
    <scope>NUCLEOTIDE SEQUENCE [LARGE SCALE GENOMIC DNA]</scope>
    <source>
        <strain evidence="9 10">JCM 21142</strain>
    </source>
</reference>
<sequence>MKRLIYNKIGLLTLLLLIPVFGFAQEKTIKGKITDETGYGVPGVSVVIQGTTNGTITNIEGEYVLNAIAGETLHVSFIGYKSQTVVVSASGSVYDFVLEEEFISLNEVVAIGYGKAQKKDLTSAISSVDGDALKTMSVGNPVSALQGKAAGIQVVSGSGAPGSAPKVLIRGFTSVTLGAEPLYVVDGVPMGTNINFLNANEIERMDVLKDASASAIYGSRGSNGVILITTKKGKDGKTNFSADLSYGVQVFEKPYEMADATEYAQIMNQSLLNVNLDARFDDPSSLGKGTDWWGEGVNKLSPQTNFSFQANGGSEKFRYAVSLSYFDQESFYNSGEWERFTGRISLDWTFSDKVKAGIMMNPRREKWDNTPSWYQDYLLIDPITPIYRPEAEQAGLNEYSIFQRSYYTYTWNPIARDARNFGNGGYYAAASNLYVTYEPIENLEIKSQINGDFKFNHADDFIPDFVIDGAHEWNAVNSVSRDYQFDKYWNWTNTATYTLKKDAHSLTTMVGATLEKWNYSNIEGSKENIPNNSELLRELDAATSNDKIYGNEWGNSIESFLGRVSYNFLNRYYLTGTYRIDGASKFLGDNKWGAFPSLSAAWRISDETFMRGFNFLDDMKIRMGWGRLGNQGLESGLFLSTLSTGYYVMGDDASVVNTTAPSLLANEDLKWETVEDINIGTDVTLFNSKATASVEYFQKKTIDMLFEMPYPYYSGYPNYSSIMSNIGSMKSSGWELALSYRDHIGELNFDVTLTAMTGQVEMTKLSNTAPVVYGTDEKTKTVVGDEPGYYFGYKTDGLFQNQYEVNSHSSDQGVLLQPYAQPGDIRFIDVNGDGELTGEDRTKIGSPWPDFTTGLNVSLSYKGFDFLANVYASIGNDLVNELKDDLYSTTASESNVKSGLLNTAWHGEGTSNSIPRVSHVDNNQNYTRFSDFYVEDGSFLRLKNLQLGYTIPQSLSEKAGLSRCRVYVSGQNLLTVTNYQGVEPEVGGNALNTGFGGWTYLCCQLIW</sequence>
<comment type="subcellular location">
    <subcellularLocation>
        <location evidence="1 7">Cell outer membrane</location>
        <topology evidence="1 7">Multi-pass membrane protein</topology>
    </subcellularLocation>
</comment>
<dbReference type="SUPFAM" id="SSF56935">
    <property type="entry name" value="Porins"/>
    <property type="match status" value="1"/>
</dbReference>